<accession>A0A512AYY2</accession>
<proteinExistence type="predicted"/>
<sequence length="286" mass="31509">MKKNALLIILWCLTTVTWAQSQTETIKKSLAFKNPGGARVLSVENIHGFVHVEAYNGDKVELVAEKKVSANDQQEVEKGMREVEIKIIEASDSIYVYLDAPFIFRKKSRGRNMNINLDDIKYKYQVDMTLRVPAKINLALSTVTEGDVAVSGVTGDIKVRNVNGPLKLANVAGKTDASTVNGRIDIAYAGNPTADSEFKTVNGNINVHYAPNLNATVSFKSLNGQFYTDLTDVEMMPVQVVKNTEGRGAGTVYKIDKKQNYQVGKGGPALRFETLNGNIYLKKKES</sequence>
<feature type="chain" id="PRO_5021716622" description="DUF4097 domain-containing protein" evidence="1">
    <location>
        <begin position="20"/>
        <end position="286"/>
    </location>
</feature>
<dbReference type="RefSeq" id="WP_146898185.1">
    <property type="nucleotide sequence ID" value="NZ_BJYS01000018.1"/>
</dbReference>
<gene>
    <name evidence="3" type="ORF">AAE02nite_25920</name>
</gene>
<keyword evidence="4" id="KW-1185">Reference proteome</keyword>
<feature type="signal peptide" evidence="1">
    <location>
        <begin position="1"/>
        <end position="19"/>
    </location>
</feature>
<feature type="domain" description="DUF4097" evidence="2">
    <location>
        <begin position="143"/>
        <end position="213"/>
    </location>
</feature>
<keyword evidence="1" id="KW-0732">Signal</keyword>
<dbReference type="InterPro" id="IPR025164">
    <property type="entry name" value="Toastrack_DUF4097"/>
</dbReference>
<evidence type="ECO:0000256" key="1">
    <source>
        <dbReference type="SAM" id="SignalP"/>
    </source>
</evidence>
<evidence type="ECO:0000313" key="3">
    <source>
        <dbReference type="EMBL" id="GEO04928.1"/>
    </source>
</evidence>
<dbReference type="OrthoDB" id="937739at2"/>
<protein>
    <recommendedName>
        <fullName evidence="2">DUF4097 domain-containing protein</fullName>
    </recommendedName>
</protein>
<evidence type="ECO:0000313" key="4">
    <source>
        <dbReference type="Proteomes" id="UP000321532"/>
    </source>
</evidence>
<reference evidence="3 4" key="1">
    <citation type="submission" date="2019-07" db="EMBL/GenBank/DDBJ databases">
        <title>Whole genome shotgun sequence of Adhaeribacter aerolatus NBRC 106133.</title>
        <authorList>
            <person name="Hosoyama A."/>
            <person name="Uohara A."/>
            <person name="Ohji S."/>
            <person name="Ichikawa N."/>
        </authorList>
    </citation>
    <scope>NUCLEOTIDE SEQUENCE [LARGE SCALE GENOMIC DNA]</scope>
    <source>
        <strain evidence="3 4">NBRC 106133</strain>
    </source>
</reference>
<dbReference type="AlphaFoldDB" id="A0A512AYY2"/>
<dbReference type="Proteomes" id="UP000321532">
    <property type="component" value="Unassembled WGS sequence"/>
</dbReference>
<evidence type="ECO:0000259" key="2">
    <source>
        <dbReference type="Pfam" id="PF13349"/>
    </source>
</evidence>
<organism evidence="3 4">
    <name type="scientific">Adhaeribacter aerolatus</name>
    <dbReference type="NCBI Taxonomy" id="670289"/>
    <lineage>
        <taxon>Bacteria</taxon>
        <taxon>Pseudomonadati</taxon>
        <taxon>Bacteroidota</taxon>
        <taxon>Cytophagia</taxon>
        <taxon>Cytophagales</taxon>
        <taxon>Hymenobacteraceae</taxon>
        <taxon>Adhaeribacter</taxon>
    </lineage>
</organism>
<name>A0A512AYY2_9BACT</name>
<dbReference type="Pfam" id="PF13349">
    <property type="entry name" value="DUF4097"/>
    <property type="match status" value="1"/>
</dbReference>
<dbReference type="EMBL" id="BJYS01000018">
    <property type="protein sequence ID" value="GEO04928.1"/>
    <property type="molecule type" value="Genomic_DNA"/>
</dbReference>
<comment type="caution">
    <text evidence="3">The sequence shown here is derived from an EMBL/GenBank/DDBJ whole genome shotgun (WGS) entry which is preliminary data.</text>
</comment>